<dbReference type="PROSITE" id="PS50929">
    <property type="entry name" value="ABC_TM1F"/>
    <property type="match status" value="1"/>
</dbReference>
<keyword evidence="6 12" id="KW-0067">ATP-binding</keyword>
<dbReference type="AlphaFoldDB" id="A0A9D1W203"/>
<evidence type="ECO:0000313" key="13">
    <source>
        <dbReference type="Proteomes" id="UP000886847"/>
    </source>
</evidence>
<dbReference type="InterPro" id="IPR011527">
    <property type="entry name" value="ABC1_TM_dom"/>
</dbReference>
<feature type="transmembrane region" description="Helical" evidence="9">
    <location>
        <begin position="52"/>
        <end position="73"/>
    </location>
</feature>
<dbReference type="Pfam" id="PF00664">
    <property type="entry name" value="ABC_membrane"/>
    <property type="match status" value="1"/>
</dbReference>
<dbReference type="PANTHER" id="PTHR43394">
    <property type="entry name" value="ATP-DEPENDENT PERMEASE MDL1, MITOCHONDRIAL"/>
    <property type="match status" value="1"/>
</dbReference>
<dbReference type="SMART" id="SM00382">
    <property type="entry name" value="AAA"/>
    <property type="match status" value="1"/>
</dbReference>
<keyword evidence="5" id="KW-0547">Nucleotide-binding</keyword>
<evidence type="ECO:0000259" key="10">
    <source>
        <dbReference type="PROSITE" id="PS50893"/>
    </source>
</evidence>
<dbReference type="CDD" id="cd18548">
    <property type="entry name" value="ABC_6TM_Tm287_like"/>
    <property type="match status" value="1"/>
</dbReference>
<evidence type="ECO:0000256" key="5">
    <source>
        <dbReference type="ARBA" id="ARBA00022741"/>
    </source>
</evidence>
<dbReference type="InterPro" id="IPR003593">
    <property type="entry name" value="AAA+_ATPase"/>
</dbReference>
<protein>
    <submittedName>
        <fullName evidence="12">ABC transporter ATP-binding protein/permease</fullName>
    </submittedName>
</protein>
<comment type="caution">
    <text evidence="12">The sequence shown here is derived from an EMBL/GenBank/DDBJ whole genome shotgun (WGS) entry which is preliminary data.</text>
</comment>
<dbReference type="GO" id="GO:0016887">
    <property type="term" value="F:ATP hydrolysis activity"/>
    <property type="evidence" value="ECO:0007669"/>
    <property type="project" value="InterPro"/>
</dbReference>
<dbReference type="Proteomes" id="UP000886847">
    <property type="component" value="Unassembled WGS sequence"/>
</dbReference>
<dbReference type="Gene3D" id="1.20.1560.10">
    <property type="entry name" value="ABC transporter type 1, transmembrane domain"/>
    <property type="match status" value="1"/>
</dbReference>
<feature type="domain" description="ABC transporter" evidence="10">
    <location>
        <begin position="331"/>
        <end position="564"/>
    </location>
</feature>
<dbReference type="GO" id="GO:0015421">
    <property type="term" value="F:ABC-type oligopeptide transporter activity"/>
    <property type="evidence" value="ECO:0007669"/>
    <property type="project" value="TreeGrafter"/>
</dbReference>
<feature type="transmembrane region" description="Helical" evidence="9">
    <location>
        <begin position="272"/>
        <end position="296"/>
    </location>
</feature>
<feature type="transmembrane region" description="Helical" evidence="9">
    <location>
        <begin position="133"/>
        <end position="151"/>
    </location>
</feature>
<evidence type="ECO:0000256" key="4">
    <source>
        <dbReference type="ARBA" id="ARBA00022692"/>
    </source>
</evidence>
<evidence type="ECO:0000256" key="1">
    <source>
        <dbReference type="ARBA" id="ARBA00004651"/>
    </source>
</evidence>
<sequence length="576" mass="61943">MKRYFRYLKEYKLQCILGPLFKWIEAALELLVPLVMADIIDTGVAAGDIGYVLRGGGLMLLMGAVGFACALFCQRSASIASQGFGTNVRDALFAHINTLSYRELDKIGSASLVNRTVNDVNQMQSAVAMIIRLVVRAPFIAAGSVILCLVIDWQIGLIVLGVTVLVGLVLWLIMHKTVPYYSKNQKKLDRLAQIAGENLEGARVVRAFSNRENERARFDEAAADMLENSLKIGKISAWLNPLTYAIVNCGVALLLLVSGFKVDTGVLTNGEIIAVINYMAQILNAMIVISNLVSLFTKAHASMKRVSELFDTRSSMSEGGDAAFDLSAPALEMEGVSFSYAGTDRYSLRGVTLRVPQGATVGIIGGTGSGKSTLVSLLPRLYDAGEGSVRVFGHDVRDYPVRTLRAAFGMVPQNVQLFSGTVRSNLQWGRADADDAACEAALRIACADAFVAEKGGLDAPVGEGGKNFSGGQRQRLTIARALTGSPRILILDDSCSALDFQTDARLRANIAAMRGVTTVIVSQRASSIRNADVIYVMEDGKVVGQGKHAELYGACPLYKEICDSQSKVQEGESGNE</sequence>
<evidence type="ECO:0000256" key="8">
    <source>
        <dbReference type="ARBA" id="ARBA00023136"/>
    </source>
</evidence>
<evidence type="ECO:0000256" key="7">
    <source>
        <dbReference type="ARBA" id="ARBA00022989"/>
    </source>
</evidence>
<organism evidence="12 13">
    <name type="scientific">Candidatus Borkfalkia faecavium</name>
    <dbReference type="NCBI Taxonomy" id="2838508"/>
    <lineage>
        <taxon>Bacteria</taxon>
        <taxon>Bacillati</taxon>
        <taxon>Bacillota</taxon>
        <taxon>Clostridia</taxon>
        <taxon>Christensenellales</taxon>
        <taxon>Christensenellaceae</taxon>
        <taxon>Candidatus Borkfalkia</taxon>
    </lineage>
</organism>
<keyword evidence="4 9" id="KW-0812">Transmembrane</keyword>
<dbReference type="EMBL" id="DXEW01000028">
    <property type="protein sequence ID" value="HIX50713.1"/>
    <property type="molecule type" value="Genomic_DNA"/>
</dbReference>
<evidence type="ECO:0000256" key="3">
    <source>
        <dbReference type="ARBA" id="ARBA00022475"/>
    </source>
</evidence>
<feature type="domain" description="ABC transmembrane type-1" evidence="11">
    <location>
        <begin position="16"/>
        <end position="298"/>
    </location>
</feature>
<reference evidence="12" key="1">
    <citation type="journal article" date="2021" name="PeerJ">
        <title>Extensive microbial diversity within the chicken gut microbiome revealed by metagenomics and culture.</title>
        <authorList>
            <person name="Gilroy R."/>
            <person name="Ravi A."/>
            <person name="Getino M."/>
            <person name="Pursley I."/>
            <person name="Horton D.L."/>
            <person name="Alikhan N.F."/>
            <person name="Baker D."/>
            <person name="Gharbi K."/>
            <person name="Hall N."/>
            <person name="Watson M."/>
            <person name="Adriaenssens E.M."/>
            <person name="Foster-Nyarko E."/>
            <person name="Jarju S."/>
            <person name="Secka A."/>
            <person name="Antonio M."/>
            <person name="Oren A."/>
            <person name="Chaudhuri R.R."/>
            <person name="La Ragione R."/>
            <person name="Hildebrand F."/>
            <person name="Pallen M.J."/>
        </authorList>
    </citation>
    <scope>NUCLEOTIDE SEQUENCE</scope>
    <source>
        <strain evidence="12">2189</strain>
    </source>
</reference>
<feature type="transmembrane region" description="Helical" evidence="9">
    <location>
        <begin position="157"/>
        <end position="174"/>
    </location>
</feature>
<proteinExistence type="predicted"/>
<dbReference type="PROSITE" id="PS50893">
    <property type="entry name" value="ABC_TRANSPORTER_2"/>
    <property type="match status" value="1"/>
</dbReference>
<keyword evidence="7 9" id="KW-1133">Transmembrane helix</keyword>
<dbReference type="Gene3D" id="3.40.50.300">
    <property type="entry name" value="P-loop containing nucleotide triphosphate hydrolases"/>
    <property type="match status" value="1"/>
</dbReference>
<dbReference type="InterPro" id="IPR017871">
    <property type="entry name" value="ABC_transporter-like_CS"/>
</dbReference>
<dbReference type="SUPFAM" id="SSF52540">
    <property type="entry name" value="P-loop containing nucleoside triphosphate hydrolases"/>
    <property type="match status" value="1"/>
</dbReference>
<gene>
    <name evidence="12" type="ORF">H9851_05460</name>
</gene>
<dbReference type="SUPFAM" id="SSF90123">
    <property type="entry name" value="ABC transporter transmembrane region"/>
    <property type="match status" value="1"/>
</dbReference>
<evidence type="ECO:0000256" key="9">
    <source>
        <dbReference type="SAM" id="Phobius"/>
    </source>
</evidence>
<comment type="subcellular location">
    <subcellularLocation>
        <location evidence="1">Cell membrane</location>
        <topology evidence="1">Multi-pass membrane protein</topology>
    </subcellularLocation>
</comment>
<feature type="transmembrane region" description="Helical" evidence="9">
    <location>
        <begin position="238"/>
        <end position="260"/>
    </location>
</feature>
<keyword evidence="8 9" id="KW-0472">Membrane</keyword>
<keyword evidence="3" id="KW-1003">Cell membrane</keyword>
<keyword evidence="2" id="KW-0813">Transport</keyword>
<evidence type="ECO:0000256" key="6">
    <source>
        <dbReference type="ARBA" id="ARBA00022840"/>
    </source>
</evidence>
<dbReference type="GO" id="GO:0005524">
    <property type="term" value="F:ATP binding"/>
    <property type="evidence" value="ECO:0007669"/>
    <property type="project" value="UniProtKB-KW"/>
</dbReference>
<dbReference type="PROSITE" id="PS00211">
    <property type="entry name" value="ABC_TRANSPORTER_1"/>
    <property type="match status" value="1"/>
</dbReference>
<dbReference type="InterPro" id="IPR003439">
    <property type="entry name" value="ABC_transporter-like_ATP-bd"/>
</dbReference>
<dbReference type="Pfam" id="PF00005">
    <property type="entry name" value="ABC_tran"/>
    <property type="match status" value="1"/>
</dbReference>
<evidence type="ECO:0000313" key="12">
    <source>
        <dbReference type="EMBL" id="HIX50713.1"/>
    </source>
</evidence>
<reference evidence="12" key="2">
    <citation type="submission" date="2021-04" db="EMBL/GenBank/DDBJ databases">
        <authorList>
            <person name="Gilroy R."/>
        </authorList>
    </citation>
    <scope>NUCLEOTIDE SEQUENCE</scope>
    <source>
        <strain evidence="12">2189</strain>
    </source>
</reference>
<accession>A0A9D1W203</accession>
<dbReference type="InterPro" id="IPR036640">
    <property type="entry name" value="ABC1_TM_sf"/>
</dbReference>
<dbReference type="FunFam" id="3.40.50.300:FF:000854">
    <property type="entry name" value="Multidrug ABC transporter ATP-binding protein"/>
    <property type="match status" value="1"/>
</dbReference>
<feature type="transmembrane region" description="Helical" evidence="9">
    <location>
        <begin position="20"/>
        <end position="40"/>
    </location>
</feature>
<evidence type="ECO:0000259" key="11">
    <source>
        <dbReference type="PROSITE" id="PS50929"/>
    </source>
</evidence>
<dbReference type="PANTHER" id="PTHR43394:SF1">
    <property type="entry name" value="ATP-BINDING CASSETTE SUB-FAMILY B MEMBER 10, MITOCHONDRIAL"/>
    <property type="match status" value="1"/>
</dbReference>
<dbReference type="InterPro" id="IPR027417">
    <property type="entry name" value="P-loop_NTPase"/>
</dbReference>
<evidence type="ECO:0000256" key="2">
    <source>
        <dbReference type="ARBA" id="ARBA00022448"/>
    </source>
</evidence>
<dbReference type="GO" id="GO:0005886">
    <property type="term" value="C:plasma membrane"/>
    <property type="evidence" value="ECO:0007669"/>
    <property type="project" value="UniProtKB-SubCell"/>
</dbReference>
<dbReference type="InterPro" id="IPR039421">
    <property type="entry name" value="Type_1_exporter"/>
</dbReference>
<name>A0A9D1W203_9FIRM</name>